<evidence type="ECO:0000256" key="2">
    <source>
        <dbReference type="ARBA" id="ARBA00022448"/>
    </source>
</evidence>
<feature type="transmembrane region" description="Helical" evidence="7">
    <location>
        <begin position="161"/>
        <end position="180"/>
    </location>
</feature>
<dbReference type="InterPro" id="IPR000515">
    <property type="entry name" value="MetI-like"/>
</dbReference>
<feature type="domain" description="ABC transmembrane type-1" evidence="8">
    <location>
        <begin position="95"/>
        <end position="276"/>
    </location>
</feature>
<feature type="transmembrane region" description="Helical" evidence="7">
    <location>
        <begin position="255"/>
        <end position="275"/>
    </location>
</feature>
<evidence type="ECO:0000256" key="7">
    <source>
        <dbReference type="RuleBase" id="RU363032"/>
    </source>
</evidence>
<comment type="subcellular location">
    <subcellularLocation>
        <location evidence="1 7">Cell membrane</location>
        <topology evidence="1 7">Multi-pass membrane protein</topology>
    </subcellularLocation>
</comment>
<keyword evidence="3" id="KW-1003">Cell membrane</keyword>
<keyword evidence="10" id="KW-1185">Reference proteome</keyword>
<evidence type="ECO:0000313" key="9">
    <source>
        <dbReference type="EMBL" id="MDQ4628904.1"/>
    </source>
</evidence>
<name>A0ABU0XZ83_9BURK</name>
<keyword evidence="5 7" id="KW-1133">Transmembrane helix</keyword>
<feature type="transmembrane region" description="Helical" evidence="7">
    <location>
        <begin position="103"/>
        <end position="121"/>
    </location>
</feature>
<dbReference type="Gene3D" id="1.10.3720.10">
    <property type="entry name" value="MetI-like"/>
    <property type="match status" value="1"/>
</dbReference>
<evidence type="ECO:0000256" key="5">
    <source>
        <dbReference type="ARBA" id="ARBA00022989"/>
    </source>
</evidence>
<accession>A0ABU0XZ83</accession>
<dbReference type="RefSeq" id="WP_307780385.1">
    <property type="nucleotide sequence ID" value="NZ_JAVFKP010000007.1"/>
</dbReference>
<dbReference type="CDD" id="cd06261">
    <property type="entry name" value="TM_PBP2"/>
    <property type="match status" value="1"/>
</dbReference>
<organism evidence="9 10">
    <name type="scientific">Janthinobacterium lividum</name>
    <dbReference type="NCBI Taxonomy" id="29581"/>
    <lineage>
        <taxon>Bacteria</taxon>
        <taxon>Pseudomonadati</taxon>
        <taxon>Pseudomonadota</taxon>
        <taxon>Betaproteobacteria</taxon>
        <taxon>Burkholderiales</taxon>
        <taxon>Oxalobacteraceae</taxon>
        <taxon>Janthinobacterium</taxon>
    </lineage>
</organism>
<feature type="transmembrane region" description="Helical" evidence="7">
    <location>
        <begin position="12"/>
        <end position="30"/>
    </location>
</feature>
<comment type="caution">
    <text evidence="9">The sequence shown here is derived from an EMBL/GenBank/DDBJ whole genome shotgun (WGS) entry which is preliminary data.</text>
</comment>
<protein>
    <submittedName>
        <fullName evidence="9">ABC transporter permease</fullName>
    </submittedName>
</protein>
<reference evidence="9 10" key="1">
    <citation type="submission" date="2023-08" db="EMBL/GenBank/DDBJ databases">
        <title>Draft genome sequence of Janthinobacterium lividum.</title>
        <authorList>
            <person name="Chun B.H."/>
            <person name="Lee Y."/>
        </authorList>
    </citation>
    <scope>NUCLEOTIDE SEQUENCE [LARGE SCALE GENOMIC DNA]</scope>
    <source>
        <strain evidence="9 10">AMJK</strain>
    </source>
</reference>
<dbReference type="SUPFAM" id="SSF161098">
    <property type="entry name" value="MetI-like"/>
    <property type="match status" value="1"/>
</dbReference>
<feature type="transmembrane region" description="Helical" evidence="7">
    <location>
        <begin position="133"/>
        <end position="155"/>
    </location>
</feature>
<evidence type="ECO:0000313" key="10">
    <source>
        <dbReference type="Proteomes" id="UP001237592"/>
    </source>
</evidence>
<dbReference type="PROSITE" id="PS50928">
    <property type="entry name" value="ABC_TM1"/>
    <property type="match status" value="1"/>
</dbReference>
<keyword evidence="2 7" id="KW-0813">Transport</keyword>
<evidence type="ECO:0000259" key="8">
    <source>
        <dbReference type="PROSITE" id="PS50928"/>
    </source>
</evidence>
<evidence type="ECO:0000256" key="4">
    <source>
        <dbReference type="ARBA" id="ARBA00022692"/>
    </source>
</evidence>
<gene>
    <name evidence="9" type="ORF">RB624_23750</name>
</gene>
<keyword evidence="6 7" id="KW-0472">Membrane</keyword>
<dbReference type="EMBL" id="JAVFKP010000007">
    <property type="protein sequence ID" value="MDQ4628904.1"/>
    <property type="molecule type" value="Genomic_DNA"/>
</dbReference>
<dbReference type="InterPro" id="IPR035906">
    <property type="entry name" value="MetI-like_sf"/>
</dbReference>
<dbReference type="Proteomes" id="UP001237592">
    <property type="component" value="Unassembled WGS sequence"/>
</dbReference>
<comment type="similarity">
    <text evidence="7">Belongs to the binding-protein-dependent transport system permease family.</text>
</comment>
<feature type="transmembrane region" description="Helical" evidence="7">
    <location>
        <begin position="213"/>
        <end position="235"/>
    </location>
</feature>
<proteinExistence type="inferred from homology"/>
<keyword evidence="4 7" id="KW-0812">Transmembrane</keyword>
<evidence type="ECO:0000256" key="6">
    <source>
        <dbReference type="ARBA" id="ARBA00023136"/>
    </source>
</evidence>
<dbReference type="Pfam" id="PF00528">
    <property type="entry name" value="BPD_transp_1"/>
    <property type="match status" value="1"/>
</dbReference>
<evidence type="ECO:0000256" key="1">
    <source>
        <dbReference type="ARBA" id="ARBA00004651"/>
    </source>
</evidence>
<evidence type="ECO:0000256" key="3">
    <source>
        <dbReference type="ARBA" id="ARBA00022475"/>
    </source>
</evidence>
<dbReference type="PANTHER" id="PTHR30151:SF20">
    <property type="entry name" value="ABC TRANSPORTER PERMEASE PROTEIN HI_0355-RELATED"/>
    <property type="match status" value="1"/>
</dbReference>
<sequence>MTLSRYTWHSVWFWRIAVLLILLTVWQWGFSLQPKLPWLVPSFIDPYFISTPTGVLDKLSHMACMTDEEGQLLLGRAGAVAACFSATDNNLLAAISATLRNTFWGFALGVSTGFVVGLLLGRSPFWASVFDPYIVGFNSVPRIALVPLIVLIFGLGDASKILTAWLIVFFVVFFNTFGGARQVQRDLVHVARVLGATNWQVMTRIVIPSTLEWVFASLVPSVSFALIGVIVGEFIGSERGLGRLIIEAQGRGDAAAMMATLSVLVLIGVMLSGLIHQVQEYLLRWR</sequence>
<dbReference type="PANTHER" id="PTHR30151">
    <property type="entry name" value="ALKANE SULFONATE ABC TRANSPORTER-RELATED, MEMBRANE SUBUNIT"/>
    <property type="match status" value="1"/>
</dbReference>